<accession>A0A956NEJ3</accession>
<comment type="caution">
    <text evidence="2">The sequence shown here is derived from an EMBL/GenBank/DDBJ whole genome shotgun (WGS) entry which is preliminary data.</text>
</comment>
<name>A0A956NEJ3_UNCEI</name>
<keyword evidence="1" id="KW-1133">Transmembrane helix</keyword>
<protein>
    <submittedName>
        <fullName evidence="2">Uncharacterized protein</fullName>
    </submittedName>
</protein>
<organism evidence="2 3">
    <name type="scientific">Eiseniibacteriota bacterium</name>
    <dbReference type="NCBI Taxonomy" id="2212470"/>
    <lineage>
        <taxon>Bacteria</taxon>
        <taxon>Candidatus Eiseniibacteriota</taxon>
    </lineage>
</organism>
<feature type="transmembrane region" description="Helical" evidence="1">
    <location>
        <begin position="12"/>
        <end position="34"/>
    </location>
</feature>
<keyword evidence="1" id="KW-0472">Membrane</keyword>
<dbReference type="EMBL" id="JAGQHS010000102">
    <property type="protein sequence ID" value="MCA9757509.1"/>
    <property type="molecule type" value="Genomic_DNA"/>
</dbReference>
<dbReference type="Proteomes" id="UP000739538">
    <property type="component" value="Unassembled WGS sequence"/>
</dbReference>
<reference evidence="2" key="2">
    <citation type="journal article" date="2021" name="Microbiome">
        <title>Successional dynamics and alternative stable states in a saline activated sludge microbial community over 9 years.</title>
        <authorList>
            <person name="Wang Y."/>
            <person name="Ye J."/>
            <person name="Ju F."/>
            <person name="Liu L."/>
            <person name="Boyd J.A."/>
            <person name="Deng Y."/>
            <person name="Parks D.H."/>
            <person name="Jiang X."/>
            <person name="Yin X."/>
            <person name="Woodcroft B.J."/>
            <person name="Tyson G.W."/>
            <person name="Hugenholtz P."/>
            <person name="Polz M.F."/>
            <person name="Zhang T."/>
        </authorList>
    </citation>
    <scope>NUCLEOTIDE SEQUENCE</scope>
    <source>
        <strain evidence="2">HKST-UBA02</strain>
    </source>
</reference>
<reference evidence="2" key="1">
    <citation type="submission" date="2020-04" db="EMBL/GenBank/DDBJ databases">
        <authorList>
            <person name="Zhang T."/>
        </authorList>
    </citation>
    <scope>NUCLEOTIDE SEQUENCE</scope>
    <source>
        <strain evidence="2">HKST-UBA02</strain>
    </source>
</reference>
<proteinExistence type="predicted"/>
<dbReference type="AlphaFoldDB" id="A0A956NEJ3"/>
<keyword evidence="1" id="KW-0812">Transmembrane</keyword>
<gene>
    <name evidence="2" type="ORF">KDA27_17020</name>
</gene>
<evidence type="ECO:0000256" key="1">
    <source>
        <dbReference type="SAM" id="Phobius"/>
    </source>
</evidence>
<feature type="transmembrane region" description="Helical" evidence="1">
    <location>
        <begin position="119"/>
        <end position="140"/>
    </location>
</feature>
<evidence type="ECO:0000313" key="2">
    <source>
        <dbReference type="EMBL" id="MCA9757509.1"/>
    </source>
</evidence>
<sequence length="158" mass="16265">MLPQLASIRRTGSGPTAVLFRLGVLWCLACAFGCGSSDRARTYRILDDRGACTTYVGYESRPESADGTVVLLDGSGAVLAVAKEESVAVRGDYGMAGALLGLGAAVIVMAAHTTDDEPAAGILFAAPVGATLATVSGTVLGGMIPRWKPLDAYEEVEK</sequence>
<evidence type="ECO:0000313" key="3">
    <source>
        <dbReference type="Proteomes" id="UP000739538"/>
    </source>
</evidence>
<feature type="transmembrane region" description="Helical" evidence="1">
    <location>
        <begin position="93"/>
        <end position="113"/>
    </location>
</feature>